<dbReference type="InterPro" id="IPR000182">
    <property type="entry name" value="GNAT_dom"/>
</dbReference>
<evidence type="ECO:0000259" key="3">
    <source>
        <dbReference type="PROSITE" id="PS51186"/>
    </source>
</evidence>
<dbReference type="OrthoDB" id="1821130at2"/>
<accession>A0A1T5EAH0</accession>
<keyword evidence="5" id="KW-1185">Reference proteome</keyword>
<dbReference type="GO" id="GO:0016747">
    <property type="term" value="F:acyltransferase activity, transferring groups other than amino-acyl groups"/>
    <property type="evidence" value="ECO:0007669"/>
    <property type="project" value="InterPro"/>
</dbReference>
<dbReference type="Pfam" id="PF00583">
    <property type="entry name" value="Acetyltransf_1"/>
    <property type="match status" value="1"/>
</dbReference>
<evidence type="ECO:0000256" key="1">
    <source>
        <dbReference type="ARBA" id="ARBA00022679"/>
    </source>
</evidence>
<dbReference type="PROSITE" id="PS51186">
    <property type="entry name" value="GNAT"/>
    <property type="match status" value="1"/>
</dbReference>
<evidence type="ECO:0000313" key="4">
    <source>
        <dbReference type="EMBL" id="SKB81042.1"/>
    </source>
</evidence>
<keyword evidence="4" id="KW-0689">Ribosomal protein</keyword>
<evidence type="ECO:0000256" key="2">
    <source>
        <dbReference type="ARBA" id="ARBA00023315"/>
    </source>
</evidence>
<evidence type="ECO:0000313" key="5">
    <source>
        <dbReference type="Proteomes" id="UP000190044"/>
    </source>
</evidence>
<feature type="domain" description="N-acetyltransferase" evidence="3">
    <location>
        <begin position="2"/>
        <end position="136"/>
    </location>
</feature>
<dbReference type="Gene3D" id="3.40.630.30">
    <property type="match status" value="1"/>
</dbReference>
<dbReference type="Proteomes" id="UP000190044">
    <property type="component" value="Unassembled WGS sequence"/>
</dbReference>
<name>A0A1T5EAH0_9SPHN</name>
<protein>
    <submittedName>
        <fullName evidence="4">Ribosomal protein S18 acetylase RimI</fullName>
    </submittedName>
</protein>
<proteinExistence type="predicted"/>
<reference evidence="5" key="1">
    <citation type="submission" date="2017-02" db="EMBL/GenBank/DDBJ databases">
        <authorList>
            <person name="Varghese N."/>
            <person name="Submissions S."/>
        </authorList>
    </citation>
    <scope>NUCLEOTIDE SEQUENCE [LARGE SCALE GENOMIC DNA]</scope>
    <source>
        <strain evidence="5">R11H</strain>
    </source>
</reference>
<dbReference type="SUPFAM" id="SSF55729">
    <property type="entry name" value="Acyl-CoA N-acyltransferases (Nat)"/>
    <property type="match status" value="1"/>
</dbReference>
<dbReference type="EMBL" id="FUYP01000020">
    <property type="protein sequence ID" value="SKB81042.1"/>
    <property type="molecule type" value="Genomic_DNA"/>
</dbReference>
<dbReference type="InterPro" id="IPR050832">
    <property type="entry name" value="Bact_Acetyltransf"/>
</dbReference>
<keyword evidence="2" id="KW-0012">Acyltransferase</keyword>
<dbReference type="AlphaFoldDB" id="A0A1T5EAH0"/>
<dbReference type="GO" id="GO:0005840">
    <property type="term" value="C:ribosome"/>
    <property type="evidence" value="ECO:0007669"/>
    <property type="project" value="UniProtKB-KW"/>
</dbReference>
<dbReference type="RefSeq" id="WP_079639484.1">
    <property type="nucleotide sequence ID" value="NZ_FUYP01000020.1"/>
</dbReference>
<dbReference type="PANTHER" id="PTHR43877">
    <property type="entry name" value="AMINOALKYLPHOSPHONATE N-ACETYLTRANSFERASE-RELATED-RELATED"/>
    <property type="match status" value="1"/>
</dbReference>
<dbReference type="CDD" id="cd04301">
    <property type="entry name" value="NAT_SF"/>
    <property type="match status" value="1"/>
</dbReference>
<sequence>MILLRPATAGDAEAAIGIWQACGLTRPWNEPRADFARALGHDAATILVAENDAAIVGTVMAGFDGHRGWIYYLGVLPDCRGTGIARRLLDAACDWLRERGCPKVELMVRDGNPAAALYERLDWEWQPVKVFARWLT</sequence>
<keyword evidence="4" id="KW-0687">Ribonucleoprotein</keyword>
<dbReference type="InterPro" id="IPR016181">
    <property type="entry name" value="Acyl_CoA_acyltransferase"/>
</dbReference>
<dbReference type="PANTHER" id="PTHR43877:SF2">
    <property type="entry name" value="AMINOALKYLPHOSPHONATE N-ACETYLTRANSFERASE-RELATED"/>
    <property type="match status" value="1"/>
</dbReference>
<organism evidence="4 5">
    <name type="scientific">Sphingopyxis flava</name>
    <dbReference type="NCBI Taxonomy" id="1507287"/>
    <lineage>
        <taxon>Bacteria</taxon>
        <taxon>Pseudomonadati</taxon>
        <taxon>Pseudomonadota</taxon>
        <taxon>Alphaproteobacteria</taxon>
        <taxon>Sphingomonadales</taxon>
        <taxon>Sphingomonadaceae</taxon>
        <taxon>Sphingopyxis</taxon>
    </lineage>
</organism>
<gene>
    <name evidence="4" type="ORF">SAMN06295937_102042</name>
</gene>
<keyword evidence="1" id="KW-0808">Transferase</keyword>
<dbReference type="NCBIfam" id="NF002959">
    <property type="entry name" value="PRK03624.1"/>
    <property type="match status" value="1"/>
</dbReference>